<accession>A0ABN0WX76</accession>
<dbReference type="InterPro" id="IPR025291">
    <property type="entry name" value="DUF4153"/>
</dbReference>
<reference evidence="2 3" key="1">
    <citation type="journal article" date="2019" name="Int. J. Syst. Evol. Microbiol.">
        <title>The Global Catalogue of Microorganisms (GCM) 10K type strain sequencing project: providing services to taxonomists for standard genome sequencing and annotation.</title>
        <authorList>
            <consortium name="The Broad Institute Genomics Platform"/>
            <consortium name="The Broad Institute Genome Sequencing Center for Infectious Disease"/>
            <person name="Wu L."/>
            <person name="Ma J."/>
        </authorList>
    </citation>
    <scope>NUCLEOTIDE SEQUENCE [LARGE SCALE GENOMIC DNA]</scope>
    <source>
        <strain evidence="2 3">JCM 3146</strain>
    </source>
</reference>
<dbReference type="Proteomes" id="UP001501822">
    <property type="component" value="Unassembled WGS sequence"/>
</dbReference>
<feature type="transmembrane region" description="Helical" evidence="1">
    <location>
        <begin position="94"/>
        <end position="115"/>
    </location>
</feature>
<dbReference type="Pfam" id="PF13687">
    <property type="entry name" value="DUF4153"/>
    <property type="match status" value="1"/>
</dbReference>
<feature type="transmembrane region" description="Helical" evidence="1">
    <location>
        <begin position="276"/>
        <end position="295"/>
    </location>
</feature>
<proteinExistence type="predicted"/>
<feature type="transmembrane region" description="Helical" evidence="1">
    <location>
        <begin position="135"/>
        <end position="160"/>
    </location>
</feature>
<sequence length="381" mass="40708">MPLGSYALTGGRTWIDLAGGGLAFIPAVPRAVPWAGRGVSTLVRSGRRPTGPVVGSLVLAGALLLVFGALFATADAAFGRAVTGLFPHVGAWSLVTRIFVFGGSIVAVLTGAFLAMAPPRFRRPPAPSDVGRTPWAIPIVALDLLFLGFVAVQADVLLAGDRDRLLRSTGLTYAEYARRGFWQLLVVTGLVLLVVAVAVRYAPVRSRADRATVRTLLGLLCALTLVVVAVALRRLFLYEEAYGWTRLRLWVHAFELWLGLVVLLVAIAGIRLRAAWLPRAVAASGAVGLLALGLFNPDGFIAAHDVARFRHTGSADLAYLAGLSADAVPALDRLPEPQRSCVLHHLAESLDDGDSWTRFNLSRARARDLLGRRPVTRPPAC</sequence>
<gene>
    <name evidence="2" type="ORF">GCM10010151_42550</name>
</gene>
<feature type="transmembrane region" description="Helical" evidence="1">
    <location>
        <begin position="180"/>
        <end position="203"/>
    </location>
</feature>
<feature type="transmembrane region" description="Helical" evidence="1">
    <location>
        <begin position="53"/>
        <end position="74"/>
    </location>
</feature>
<evidence type="ECO:0000313" key="2">
    <source>
        <dbReference type="EMBL" id="GAA0348354.1"/>
    </source>
</evidence>
<dbReference type="EMBL" id="BAAABM010000037">
    <property type="protein sequence ID" value="GAA0348354.1"/>
    <property type="molecule type" value="Genomic_DNA"/>
</dbReference>
<keyword evidence="1" id="KW-0472">Membrane</keyword>
<feature type="transmembrane region" description="Helical" evidence="1">
    <location>
        <begin position="215"/>
        <end position="237"/>
    </location>
</feature>
<evidence type="ECO:0000313" key="3">
    <source>
        <dbReference type="Proteomes" id="UP001501822"/>
    </source>
</evidence>
<keyword evidence="1" id="KW-0812">Transmembrane</keyword>
<feature type="transmembrane region" description="Helical" evidence="1">
    <location>
        <begin position="249"/>
        <end position="269"/>
    </location>
</feature>
<keyword evidence="3" id="KW-1185">Reference proteome</keyword>
<organism evidence="2 3">
    <name type="scientific">Actinoallomurus spadix</name>
    <dbReference type="NCBI Taxonomy" id="79912"/>
    <lineage>
        <taxon>Bacteria</taxon>
        <taxon>Bacillati</taxon>
        <taxon>Actinomycetota</taxon>
        <taxon>Actinomycetes</taxon>
        <taxon>Streptosporangiales</taxon>
        <taxon>Thermomonosporaceae</taxon>
        <taxon>Actinoallomurus</taxon>
    </lineage>
</organism>
<protein>
    <recommendedName>
        <fullName evidence="4">DUF4173 domain-containing protein</fullName>
    </recommendedName>
</protein>
<name>A0ABN0WX76_9ACTN</name>
<keyword evidence="1" id="KW-1133">Transmembrane helix</keyword>
<evidence type="ECO:0000256" key="1">
    <source>
        <dbReference type="SAM" id="Phobius"/>
    </source>
</evidence>
<comment type="caution">
    <text evidence="2">The sequence shown here is derived from an EMBL/GenBank/DDBJ whole genome shotgun (WGS) entry which is preliminary data.</text>
</comment>
<evidence type="ECO:0008006" key="4">
    <source>
        <dbReference type="Google" id="ProtNLM"/>
    </source>
</evidence>